<dbReference type="STRING" id="389348.PNK_1600"/>
<dbReference type="RefSeq" id="WP_079992873.1">
    <property type="nucleotide sequence ID" value="NZ_LN879502.1"/>
</dbReference>
<evidence type="ECO:0000256" key="2">
    <source>
        <dbReference type="ARBA" id="ARBA00022814"/>
    </source>
</evidence>
<dbReference type="InParanoid" id="A0A0U5JAZ3"/>
<dbReference type="InterPro" id="IPR011605">
    <property type="entry name" value="NusB_fam"/>
</dbReference>
<dbReference type="Gene3D" id="1.10.940.10">
    <property type="entry name" value="NusB-like"/>
    <property type="match status" value="1"/>
</dbReference>
<dbReference type="GO" id="GO:0031564">
    <property type="term" value="P:transcription antitermination"/>
    <property type="evidence" value="ECO:0007669"/>
    <property type="project" value="UniProtKB-KW"/>
</dbReference>
<dbReference type="GO" id="GO:0003723">
    <property type="term" value="F:RNA binding"/>
    <property type="evidence" value="ECO:0007669"/>
    <property type="project" value="UniProtKB-UniRule"/>
</dbReference>
<dbReference type="EMBL" id="LN879502">
    <property type="protein sequence ID" value="CUI17209.1"/>
    <property type="molecule type" value="Genomic_DNA"/>
</dbReference>
<accession>A0A0U5JAZ3</accession>
<dbReference type="SUPFAM" id="SSF48013">
    <property type="entry name" value="NusB-like"/>
    <property type="match status" value="1"/>
</dbReference>
<keyword evidence="3 6" id="KW-0694">RNA-binding</keyword>
<evidence type="ECO:0000256" key="3">
    <source>
        <dbReference type="ARBA" id="ARBA00022884"/>
    </source>
</evidence>
<dbReference type="KEGG" id="pnl:PNK_1600"/>
<organism evidence="9 10">
    <name type="scientific">Candidatus Protochlamydia naegleriophila</name>
    <dbReference type="NCBI Taxonomy" id="389348"/>
    <lineage>
        <taxon>Bacteria</taxon>
        <taxon>Pseudomonadati</taxon>
        <taxon>Chlamydiota</taxon>
        <taxon>Chlamydiia</taxon>
        <taxon>Parachlamydiales</taxon>
        <taxon>Parachlamydiaceae</taxon>
        <taxon>Candidatus Protochlamydia</taxon>
    </lineage>
</organism>
<dbReference type="Pfam" id="PF01029">
    <property type="entry name" value="NusB"/>
    <property type="match status" value="1"/>
</dbReference>
<dbReference type="GO" id="GO:0005829">
    <property type="term" value="C:cytosol"/>
    <property type="evidence" value="ECO:0007669"/>
    <property type="project" value="TreeGrafter"/>
</dbReference>
<evidence type="ECO:0000313" key="9">
    <source>
        <dbReference type="EMBL" id="CUI17209.1"/>
    </source>
</evidence>
<dbReference type="GO" id="GO:0006353">
    <property type="term" value="P:DNA-templated transcription termination"/>
    <property type="evidence" value="ECO:0007669"/>
    <property type="project" value="UniProtKB-UniRule"/>
</dbReference>
<comment type="function">
    <text evidence="6">Involved in transcription antitermination. Required for transcription of ribosomal RNA (rRNA) genes. Binds specifically to the boxA antiterminator sequence of the ribosomal RNA (rrn) operons.</text>
</comment>
<keyword evidence="2 6" id="KW-0889">Transcription antitermination</keyword>
<proteinExistence type="inferred from homology"/>
<keyword evidence="4 6" id="KW-0805">Transcription regulation</keyword>
<comment type="similarity">
    <text evidence="1 6">Belongs to the NusB family.</text>
</comment>
<evidence type="ECO:0000256" key="5">
    <source>
        <dbReference type="ARBA" id="ARBA00023163"/>
    </source>
</evidence>
<reference evidence="10" key="1">
    <citation type="submission" date="2015-09" db="EMBL/GenBank/DDBJ databases">
        <authorList>
            <person name="Bertelli C."/>
        </authorList>
    </citation>
    <scope>NUCLEOTIDE SEQUENCE [LARGE SCALE GENOMIC DNA]</scope>
    <source>
        <strain evidence="10">KNic</strain>
    </source>
</reference>
<feature type="region of interest" description="Disordered" evidence="7">
    <location>
        <begin position="162"/>
        <end position="182"/>
    </location>
</feature>
<keyword evidence="10" id="KW-1185">Reference proteome</keyword>
<dbReference type="InterPro" id="IPR035926">
    <property type="entry name" value="NusB-like_sf"/>
</dbReference>
<sequence length="182" mass="20351">MALSQQKFREIVFQLLYSQDIGHPDEAEMISLIMAELAVSKKNVRLAQEKMHLIVEKLAEIDSSISSVSTSYDFERIQTVTKNILRLGVFELFYDKGIPPKVAIAEAIRLSRKFSTPESASFVNALLDHLYQGSKGDKADPQILAQQAQTLAESEQAATDYSLEVPLIDEPDEDESPSHEHS</sequence>
<dbReference type="FunCoup" id="A0A0U5JAZ3">
    <property type="interactions" value="264"/>
</dbReference>
<dbReference type="PANTHER" id="PTHR11078">
    <property type="entry name" value="N UTILIZATION SUBSTANCE PROTEIN B-RELATED"/>
    <property type="match status" value="1"/>
</dbReference>
<protein>
    <recommendedName>
        <fullName evidence="6">Transcription antitermination protein NusB</fullName>
    </recommendedName>
    <alternativeName>
        <fullName evidence="6">Antitermination factor NusB</fullName>
    </alternativeName>
</protein>
<keyword evidence="5 6" id="KW-0804">Transcription</keyword>
<evidence type="ECO:0000256" key="1">
    <source>
        <dbReference type="ARBA" id="ARBA00005952"/>
    </source>
</evidence>
<dbReference type="Proteomes" id="UP000069902">
    <property type="component" value="Chromosome cPNK"/>
</dbReference>
<feature type="domain" description="NusB/RsmB/TIM44" evidence="8">
    <location>
        <begin position="7"/>
        <end position="131"/>
    </location>
</feature>
<evidence type="ECO:0000313" key="10">
    <source>
        <dbReference type="Proteomes" id="UP000069902"/>
    </source>
</evidence>
<evidence type="ECO:0000256" key="7">
    <source>
        <dbReference type="SAM" id="MobiDB-lite"/>
    </source>
</evidence>
<dbReference type="AlphaFoldDB" id="A0A0U5JAZ3"/>
<dbReference type="PANTHER" id="PTHR11078:SF3">
    <property type="entry name" value="ANTITERMINATION NUSB DOMAIN-CONTAINING PROTEIN"/>
    <property type="match status" value="1"/>
</dbReference>
<gene>
    <name evidence="6 9" type="primary">nusB</name>
    <name evidence="9" type="ORF">PNK_1600</name>
</gene>
<name>A0A0U5JAZ3_9BACT</name>
<dbReference type="NCBIfam" id="TIGR01951">
    <property type="entry name" value="nusB"/>
    <property type="match status" value="1"/>
</dbReference>
<dbReference type="InterPro" id="IPR006027">
    <property type="entry name" value="NusB_RsmB_TIM44"/>
</dbReference>
<dbReference type="HAMAP" id="MF_00073">
    <property type="entry name" value="NusB"/>
    <property type="match status" value="1"/>
</dbReference>
<evidence type="ECO:0000259" key="8">
    <source>
        <dbReference type="Pfam" id="PF01029"/>
    </source>
</evidence>
<dbReference type="PATRIC" id="fig|389348.3.peg.1792"/>
<evidence type="ECO:0000256" key="6">
    <source>
        <dbReference type="HAMAP-Rule" id="MF_00073"/>
    </source>
</evidence>
<evidence type="ECO:0000256" key="4">
    <source>
        <dbReference type="ARBA" id="ARBA00023015"/>
    </source>
</evidence>